<evidence type="ECO:0000313" key="1">
    <source>
        <dbReference type="EMBL" id="GAC11822.1"/>
    </source>
</evidence>
<gene>
    <name evidence="1" type="ORF">GCHA_3892</name>
</gene>
<dbReference type="PANTHER" id="PTHR37291:SF1">
    <property type="entry name" value="TYPE IV METHYL-DIRECTED RESTRICTION ENZYME ECOKMCRB SUBUNIT"/>
    <property type="match status" value="1"/>
</dbReference>
<dbReference type="Gene3D" id="3.40.50.300">
    <property type="entry name" value="P-loop containing nucleotide triphosphate hydrolases"/>
    <property type="match status" value="1"/>
</dbReference>
<dbReference type="Proteomes" id="UP000006320">
    <property type="component" value="Unassembled WGS sequence"/>
</dbReference>
<evidence type="ECO:0000313" key="2">
    <source>
        <dbReference type="Proteomes" id="UP000006320"/>
    </source>
</evidence>
<proteinExistence type="predicted"/>
<reference evidence="1 2" key="1">
    <citation type="journal article" date="2017" name="Antonie Van Leeuwenhoek">
        <title>Rhizobium rhizosphaerae sp. nov., a novel species isolated from rice rhizosphere.</title>
        <authorList>
            <person name="Zhao J.J."/>
            <person name="Zhang J."/>
            <person name="Zhang R.J."/>
            <person name="Zhang C.W."/>
            <person name="Yin H.Q."/>
            <person name="Zhang X.X."/>
        </authorList>
    </citation>
    <scope>NUCLEOTIDE SEQUENCE [LARGE SCALE GENOMIC DNA]</scope>
    <source>
        <strain evidence="1 2">S18K6</strain>
    </source>
</reference>
<dbReference type="InterPro" id="IPR052934">
    <property type="entry name" value="Methyl-DNA_Rec/Restrict_Enz"/>
</dbReference>
<sequence length="597" mass="67766">MNKKISPRLNIKSSLAKHLDALLTAYVLWVINDRPYRLAYAEEQLENGKRALFFTDEEVAGLNSFFNSTDITQASSNKNPLLNTQIEPLQVGCINMYKAFNLEFQDKAKPESCERTGGERFLKELVYTSAIDLLDGFLIEKLQSFKGFVKPVFLNGDLDLESDFAKNLGKLLTFLVEQTRFNDNQQKQHDFLRDAVDIGDFHENGPSRIIKPFIKSGLHDFVKFNKDEKQYACVNDNDFANYRQRADFFAAIFSPNYTTDDESVEVPVVKDREAKYELDTTDVPLNLLLKGVPGTGKSRAIDNIIDKNFDLGRVINDAAGTPINRVLRVNVHSASTNSSLMQGISVTTGSKNEILYDEKIGLVLNFVLLATQHPTSRFALVLEEIQENSLNALIGDLIYLVEKSKRTFNYTIDSAKPVFDEIYRLTIDGTAKHFVTIPTLINGSNVEKRLIMPGNLHLFCTSNYRDDQKIIEDNLLRRIDVVELYPKHDVIKQAEVAEFLKSLNDAILNDINELQPDRLLIGHANWIDVDDTASFYRALLKVVVEFKDIKDIEYNQMAKVLSGAKMPFGIDLSQFDNYMTLVEHIQKESGYSFVSSQ</sequence>
<dbReference type="PANTHER" id="PTHR37291">
    <property type="entry name" value="5-METHYLCYTOSINE-SPECIFIC RESTRICTION ENZYME B"/>
    <property type="match status" value="1"/>
</dbReference>
<dbReference type="AlphaFoldDB" id="A0AAV3V543"/>
<dbReference type="SUPFAM" id="SSF52540">
    <property type="entry name" value="P-loop containing nucleoside triphosphate hydrolases"/>
    <property type="match status" value="1"/>
</dbReference>
<evidence type="ECO:0008006" key="3">
    <source>
        <dbReference type="Google" id="ProtNLM"/>
    </source>
</evidence>
<dbReference type="InterPro" id="IPR027417">
    <property type="entry name" value="P-loop_NTPase"/>
</dbReference>
<comment type="caution">
    <text evidence="1">The sequence shown here is derived from an EMBL/GenBank/DDBJ whole genome shotgun (WGS) entry which is preliminary data.</text>
</comment>
<organism evidence="1 2">
    <name type="scientific">Paraglaciecola chathamensis S18K6</name>
    <dbReference type="NCBI Taxonomy" id="1127672"/>
    <lineage>
        <taxon>Bacteria</taxon>
        <taxon>Pseudomonadati</taxon>
        <taxon>Pseudomonadota</taxon>
        <taxon>Gammaproteobacteria</taxon>
        <taxon>Alteromonadales</taxon>
        <taxon>Alteromonadaceae</taxon>
        <taxon>Paraglaciecola</taxon>
    </lineage>
</organism>
<name>A0AAV3V543_9ALTE</name>
<accession>A0AAV3V543</accession>
<dbReference type="RefSeq" id="WP_007990959.1">
    <property type="nucleotide sequence ID" value="NZ_BAEM01000050.1"/>
</dbReference>
<dbReference type="EMBL" id="BAEM01000050">
    <property type="protein sequence ID" value="GAC11822.1"/>
    <property type="molecule type" value="Genomic_DNA"/>
</dbReference>
<protein>
    <recommendedName>
        <fullName evidence="3">ATPase dynein-related AAA domain-containing protein</fullName>
    </recommendedName>
</protein>